<dbReference type="Gramene" id="evm.model.04.832">
    <property type="protein sequence ID" value="cds.evm.model.04.832"/>
    <property type="gene ID" value="evm.TU.04.832"/>
</dbReference>
<dbReference type="EMBL" id="UZAU01000369">
    <property type="status" value="NOT_ANNOTATED_CDS"/>
    <property type="molecule type" value="Genomic_DNA"/>
</dbReference>
<dbReference type="Proteomes" id="UP000596661">
    <property type="component" value="Chromosome 4"/>
</dbReference>
<proteinExistence type="predicted"/>
<keyword evidence="2" id="KW-1185">Reference proteome</keyword>
<reference evidence="1" key="2">
    <citation type="submission" date="2021-03" db="UniProtKB">
        <authorList>
            <consortium name="EnsemblPlants"/>
        </authorList>
    </citation>
    <scope>IDENTIFICATION</scope>
</reference>
<protein>
    <submittedName>
        <fullName evidence="1">Uncharacterized protein</fullName>
    </submittedName>
</protein>
<reference evidence="1" key="1">
    <citation type="submission" date="2018-11" db="EMBL/GenBank/DDBJ databases">
        <authorList>
            <person name="Grassa J C."/>
        </authorList>
    </citation>
    <scope>NUCLEOTIDE SEQUENCE [LARGE SCALE GENOMIC DNA]</scope>
</reference>
<evidence type="ECO:0000313" key="1">
    <source>
        <dbReference type="EnsemblPlants" id="cds.evm.model.04.832"/>
    </source>
</evidence>
<organism evidence="1 2">
    <name type="scientific">Cannabis sativa</name>
    <name type="common">Hemp</name>
    <name type="synonym">Marijuana</name>
    <dbReference type="NCBI Taxonomy" id="3483"/>
    <lineage>
        <taxon>Eukaryota</taxon>
        <taxon>Viridiplantae</taxon>
        <taxon>Streptophyta</taxon>
        <taxon>Embryophyta</taxon>
        <taxon>Tracheophyta</taxon>
        <taxon>Spermatophyta</taxon>
        <taxon>Magnoliopsida</taxon>
        <taxon>eudicotyledons</taxon>
        <taxon>Gunneridae</taxon>
        <taxon>Pentapetalae</taxon>
        <taxon>rosids</taxon>
        <taxon>fabids</taxon>
        <taxon>Rosales</taxon>
        <taxon>Cannabaceae</taxon>
        <taxon>Cannabis</taxon>
    </lineage>
</organism>
<name>A0A803PIX1_CANSA</name>
<accession>A0A803PIX1</accession>
<sequence>MPGPGSGFGTGIEFGAGVRCRDVETASHVVVFYPLLEMVWRELGIGSLQWFFCGCGLIKCLYLWWCSFSFGGPNFLSYECIREFFGCCEKRFMVHGDGGGEFGVGHTVGRVDMWVKSAVGEFSLSIDASVVVGREFMGLGGVIRDGNGVVWASWVIGMPGKFSIDVAELLEVRLGLQ</sequence>
<evidence type="ECO:0000313" key="2">
    <source>
        <dbReference type="Proteomes" id="UP000596661"/>
    </source>
</evidence>
<dbReference type="EnsemblPlants" id="evm.model.04.832">
    <property type="protein sequence ID" value="cds.evm.model.04.832"/>
    <property type="gene ID" value="evm.TU.04.832"/>
</dbReference>
<dbReference type="AlphaFoldDB" id="A0A803PIX1"/>